<dbReference type="Proteomes" id="UP000199604">
    <property type="component" value="Unassembled WGS sequence"/>
</dbReference>
<dbReference type="OrthoDB" id="1522602at2"/>
<dbReference type="RefSeq" id="WP_091476505.1">
    <property type="nucleotide sequence ID" value="NZ_FOJT01000004.1"/>
</dbReference>
<organism evidence="2 3">
    <name type="scientific">Flavobacterium swingsii</name>
    <dbReference type="NCBI Taxonomy" id="498292"/>
    <lineage>
        <taxon>Bacteria</taxon>
        <taxon>Pseudomonadati</taxon>
        <taxon>Bacteroidota</taxon>
        <taxon>Flavobacteriia</taxon>
        <taxon>Flavobacteriales</taxon>
        <taxon>Flavobacteriaceae</taxon>
        <taxon>Flavobacterium</taxon>
    </lineage>
</organism>
<protein>
    <recommendedName>
        <fullName evidence="1">Type 9 secretion system plug protein N-terminal domain-containing protein</fullName>
    </recommendedName>
</protein>
<reference evidence="3" key="1">
    <citation type="submission" date="2016-10" db="EMBL/GenBank/DDBJ databases">
        <authorList>
            <person name="Varghese N."/>
            <person name="Submissions S."/>
        </authorList>
    </citation>
    <scope>NUCLEOTIDE SEQUENCE [LARGE SCALE GENOMIC DNA]</scope>
    <source>
        <strain evidence="3">DSM 21789</strain>
    </source>
</reference>
<proteinExistence type="predicted"/>
<keyword evidence="3" id="KW-1185">Reference proteome</keyword>
<evidence type="ECO:0000259" key="1">
    <source>
        <dbReference type="Pfam" id="PF17116"/>
    </source>
</evidence>
<dbReference type="Pfam" id="PF17116">
    <property type="entry name" value="T9SS_plug_1st"/>
    <property type="match status" value="1"/>
</dbReference>
<dbReference type="Gene3D" id="2.60.40.10">
    <property type="entry name" value="Immunoglobulins"/>
    <property type="match status" value="1"/>
</dbReference>
<gene>
    <name evidence="2" type="ORF">SAMN05660845_1858</name>
</gene>
<sequence>MAKRVFFFFITIFFVNSVIGQTISETFPPFNIKTVTFTQSTNNVIPVFRLGEQFQLSFDDLFGTEEDYYYTIEQYNYNWTPTVLSKNQYLNGTDNQRIQDYENSFNTLQIYSHYRLNFPNNYSQITKSGNYLVSIFNSNRELVFTKKFIVYEDIVDVEMQVKRARNVADNKYKHNLDFSIKSNQILFQNPVQNVKVILLQNGKWDNAIVNVKPQYTIGNDLIFKYDKETQFFAGNEYLYFDNKEIRVATNTIARVDSNSGLYNSHLYTDTARKYKSYTFYPDVNGNFRVRNLTAQNNEVEADYSWVYFTLFAIDSPANSNIYVTGMFNNNILSPENKMDYNADKGIFEKAILIKQGFTNYNYTILDSQNNISDKDAIDGNFYETENQYTAIVYYRQNGELYDRVIGKGDANSVNITN</sequence>
<dbReference type="EMBL" id="FOJT01000004">
    <property type="protein sequence ID" value="SFB14723.1"/>
    <property type="molecule type" value="Genomic_DNA"/>
</dbReference>
<dbReference type="STRING" id="498292.SAMN05660845_1858"/>
<dbReference type="AlphaFoldDB" id="A0A1I0YRG8"/>
<accession>A0A1I0YRG8</accession>
<dbReference type="InterPro" id="IPR013783">
    <property type="entry name" value="Ig-like_fold"/>
</dbReference>
<evidence type="ECO:0000313" key="2">
    <source>
        <dbReference type="EMBL" id="SFB14723.1"/>
    </source>
</evidence>
<feature type="domain" description="Type 9 secretion system plug protein N-terminal" evidence="1">
    <location>
        <begin position="32"/>
        <end position="152"/>
    </location>
</feature>
<evidence type="ECO:0000313" key="3">
    <source>
        <dbReference type="Proteomes" id="UP000199604"/>
    </source>
</evidence>
<dbReference type="InterPro" id="IPR031345">
    <property type="entry name" value="T9SS_Plug_N"/>
</dbReference>
<name>A0A1I0YRG8_9FLAO</name>